<evidence type="ECO:0000313" key="3">
    <source>
        <dbReference type="Proteomes" id="UP001219956"/>
    </source>
</evidence>
<gene>
    <name evidence="2" type="ORF">PQU95_12450</name>
</gene>
<dbReference type="RefSeq" id="WP_272752323.1">
    <property type="nucleotide sequence ID" value="NZ_JAQQLF010000015.1"/>
</dbReference>
<comment type="caution">
    <text evidence="2">The sequence shown here is derived from an EMBL/GenBank/DDBJ whole genome shotgun (WGS) entry which is preliminary data.</text>
</comment>
<feature type="region of interest" description="Disordered" evidence="1">
    <location>
        <begin position="1"/>
        <end position="21"/>
    </location>
</feature>
<protein>
    <submittedName>
        <fullName evidence="2">Uncharacterized protein</fullName>
    </submittedName>
</protein>
<proteinExistence type="predicted"/>
<keyword evidence="3" id="KW-1185">Reference proteome</keyword>
<dbReference type="EMBL" id="JAQQLF010000015">
    <property type="protein sequence ID" value="MDC7718021.1"/>
    <property type="molecule type" value="Genomic_DNA"/>
</dbReference>
<accession>A0ABT5IZM2</accession>
<evidence type="ECO:0000256" key="1">
    <source>
        <dbReference type="SAM" id="MobiDB-lite"/>
    </source>
</evidence>
<feature type="region of interest" description="Disordered" evidence="1">
    <location>
        <begin position="37"/>
        <end position="61"/>
    </location>
</feature>
<dbReference type="Proteomes" id="UP001219956">
    <property type="component" value="Unassembled WGS sequence"/>
</dbReference>
<evidence type="ECO:0000313" key="2">
    <source>
        <dbReference type="EMBL" id="MDC7718021.1"/>
    </source>
</evidence>
<organism evidence="2 3">
    <name type="scientific">Vogesella aquatica</name>
    <dbReference type="NCBI Taxonomy" id="2984206"/>
    <lineage>
        <taxon>Bacteria</taxon>
        <taxon>Pseudomonadati</taxon>
        <taxon>Pseudomonadota</taxon>
        <taxon>Betaproteobacteria</taxon>
        <taxon>Neisseriales</taxon>
        <taxon>Chromobacteriaceae</taxon>
        <taxon>Vogesella</taxon>
    </lineage>
</organism>
<feature type="compositionally biased region" description="Polar residues" evidence="1">
    <location>
        <begin position="8"/>
        <end position="18"/>
    </location>
</feature>
<reference evidence="2 3" key="1">
    <citation type="submission" date="2023-01" db="EMBL/GenBank/DDBJ databases">
        <title>Novel species of the genus Vogesella isolated from rivers.</title>
        <authorList>
            <person name="Lu H."/>
        </authorList>
    </citation>
    <scope>NUCLEOTIDE SEQUENCE [LARGE SCALE GENOMIC DNA]</scope>
    <source>
        <strain evidence="2 3">DC21W</strain>
    </source>
</reference>
<name>A0ABT5IZM2_9NEIS</name>
<sequence length="61" mass="6721">MFSRKPRQTAQNPGTLCPTNAAHRGRLAPLAQSFALRTPSFAHRHSLTPADEPDTQSEPPR</sequence>